<dbReference type="AlphaFoldDB" id="A0A9Q8SVY6"/>
<proteinExistence type="predicted"/>
<organism evidence="2 3">
    <name type="scientific">Colletotrichum lupini</name>
    <dbReference type="NCBI Taxonomy" id="145971"/>
    <lineage>
        <taxon>Eukaryota</taxon>
        <taxon>Fungi</taxon>
        <taxon>Dikarya</taxon>
        <taxon>Ascomycota</taxon>
        <taxon>Pezizomycotina</taxon>
        <taxon>Sordariomycetes</taxon>
        <taxon>Hypocreomycetidae</taxon>
        <taxon>Glomerellales</taxon>
        <taxon>Glomerellaceae</taxon>
        <taxon>Colletotrichum</taxon>
        <taxon>Colletotrichum acutatum species complex</taxon>
    </lineage>
</organism>
<gene>
    <name evidence="2" type="ORF">CLUP02_09960</name>
</gene>
<evidence type="ECO:0000256" key="1">
    <source>
        <dbReference type="SAM" id="MobiDB-lite"/>
    </source>
</evidence>
<dbReference type="EMBL" id="CP019477">
    <property type="protein sequence ID" value="UQC84463.1"/>
    <property type="molecule type" value="Genomic_DNA"/>
</dbReference>
<evidence type="ECO:0000313" key="2">
    <source>
        <dbReference type="EMBL" id="UQC84463.1"/>
    </source>
</evidence>
<dbReference type="GeneID" id="73343946"/>
<protein>
    <submittedName>
        <fullName evidence="2">Uncharacterized protein</fullName>
    </submittedName>
</protein>
<keyword evidence="3" id="KW-1185">Reference proteome</keyword>
<feature type="region of interest" description="Disordered" evidence="1">
    <location>
        <begin position="57"/>
        <end position="77"/>
    </location>
</feature>
<name>A0A9Q8SVY6_9PEZI</name>
<dbReference type="KEGG" id="clup:CLUP02_09960"/>
<evidence type="ECO:0000313" key="3">
    <source>
        <dbReference type="Proteomes" id="UP000830671"/>
    </source>
</evidence>
<reference evidence="2" key="1">
    <citation type="journal article" date="2021" name="Mol. Plant Microbe Interact.">
        <title>Complete Genome Sequence of the Plant-Pathogenic Fungus Colletotrichum lupini.</title>
        <authorList>
            <person name="Baroncelli R."/>
            <person name="Pensec F."/>
            <person name="Da Lio D."/>
            <person name="Boufleur T."/>
            <person name="Vicente I."/>
            <person name="Sarrocco S."/>
            <person name="Picot A."/>
            <person name="Baraldi E."/>
            <person name="Sukno S."/>
            <person name="Thon M."/>
            <person name="Le Floch G."/>
        </authorList>
    </citation>
    <scope>NUCLEOTIDE SEQUENCE</scope>
    <source>
        <strain evidence="2">IMI 504893</strain>
    </source>
</reference>
<dbReference type="RefSeq" id="XP_049146080.1">
    <property type="nucleotide sequence ID" value="XM_049288936.1"/>
</dbReference>
<accession>A0A9Q8SVY6</accession>
<dbReference type="Proteomes" id="UP000830671">
    <property type="component" value="Chromosome 5"/>
</dbReference>
<feature type="compositionally biased region" description="Basic and acidic residues" evidence="1">
    <location>
        <begin position="65"/>
        <end position="75"/>
    </location>
</feature>
<sequence>MRRRRSLKVKATKAATLTPPAQEFYAIPSPPGLPDPSLIRLPCHHSNRAGALIGRSAGATVTSDSDQHGKEENRHPMHLGKGCLTAIHLASGGHSFLPSIDSPLPPPKSSFTPVLPPPNDGSPFSMFSSRNRHFHCLLDTSVCSKVHLEWFDVNAGEVKPSNQSSGVEIPLPQIPPIDEAENQAPPLREICPEIGCWAAGLSLRRRLTDMPAHVISPASEPPASLATARGSLHGPSLFTTSILGFNYNACPTSVGTRFTPLPRSRRKSCLQNLLYPKPTSRH</sequence>